<dbReference type="InterPro" id="IPR011029">
    <property type="entry name" value="DEATH-like_dom_sf"/>
</dbReference>
<proteinExistence type="predicted"/>
<sequence>MDTVIDYAAVGSVVKILNEDPEIFRHLATVMNLLGVPVPDQIQFTNGFSTNTITGDEILRKVLNRWVCSNGDGATFLKLIQLLRGNNFTRSADSLQNSERINYGNVDNSTVVTKKRRIEECVSFLPFPKPDENFTGRTQFMSDVIRCLTSFGRNSRLQIDFPLVDLHGLGGHGKTQTAQMIAVRCIEEKLFTGVIWIDAERQSEIIKQIRGELENQGLKEFEGNNGIVLVNKLYDFINSKSPQKFLIIFDNVADFEEIKSYLPLNKSVGNVAILITSVEKIAIPSGMGKIGTYRVDILEKDEARELVVKILTDSVVYLESEISLLLTQSGRIPVTLCIMAATISKISTTRPSKYTITEFLKEMQDTSKILRHRDCRFGIKVEMHRLVQSTLGLIQEDEEREYGILSDLIDCKDLPNSTITENKCGLYCFTSVALIWSNPSKYEDLISKHFMEKGSFVALVVEGFLGPITKIVEILGEKNAAKKILMPDLWYSVFDCDYAVPENALAAALGNDFDEVGRYFIRLLKANRMDIDEEVWKTGIKRAPEFCIENPNLDVIIILITELKLNKDFLVNNKDRIDLIKFAITHGKIAIAKYLWNLNSNPLIEDLLESTILHTLAFNWNDGEADSWYYLATQIVSKYPRLIYNKDSSGRLLFMTVACSGQNNALTYLLNNMTDPEFVIDCTDEGGNTALMLSLEECRPENNISCVSILLERGADIHFRNPINLWNAWHYALRPRILGPVRKLSYYLFILKTLVKNDVAPEIPDKRDNLTVLELAEKLNMLVTDLERKYVHRLGYSADELKDIAKLSKVGKSADEENNDPNYGRLPDSSGNEVSIEEFARDMTGKYLLDIVIEFIKKFVHK</sequence>
<protein>
    <submittedName>
        <fullName evidence="3">Signal recognition particle 43 kDa protein, chloroplastic</fullName>
    </submittedName>
</protein>
<dbReference type="SUPFAM" id="SSF47986">
    <property type="entry name" value="DEATH domain"/>
    <property type="match status" value="1"/>
</dbReference>
<dbReference type="InterPro" id="IPR036770">
    <property type="entry name" value="Ankyrin_rpt-contain_sf"/>
</dbReference>
<dbReference type="PROSITE" id="PS50088">
    <property type="entry name" value="ANK_REPEAT"/>
    <property type="match status" value="1"/>
</dbReference>
<feature type="domain" description="NB-ARC" evidence="2">
    <location>
        <begin position="160"/>
        <end position="310"/>
    </location>
</feature>
<dbReference type="PANTHER" id="PTHR46224">
    <property type="entry name" value="ANKYRIN REPEAT FAMILY PROTEIN"/>
    <property type="match status" value="1"/>
</dbReference>
<dbReference type="InterPro" id="IPR002110">
    <property type="entry name" value="Ankyrin_rpt"/>
</dbReference>
<dbReference type="InterPro" id="IPR002182">
    <property type="entry name" value="NB-ARC"/>
</dbReference>
<dbReference type="SUPFAM" id="SSF48403">
    <property type="entry name" value="Ankyrin repeat"/>
    <property type="match status" value="1"/>
</dbReference>
<dbReference type="SMART" id="SM00248">
    <property type="entry name" value="ANK"/>
    <property type="match status" value="3"/>
</dbReference>
<feature type="repeat" description="ANK" evidence="1">
    <location>
        <begin position="686"/>
        <end position="722"/>
    </location>
</feature>
<organism evidence="3 4">
    <name type="scientific">Folsomia candida</name>
    <name type="common">Springtail</name>
    <dbReference type="NCBI Taxonomy" id="158441"/>
    <lineage>
        <taxon>Eukaryota</taxon>
        <taxon>Metazoa</taxon>
        <taxon>Ecdysozoa</taxon>
        <taxon>Arthropoda</taxon>
        <taxon>Hexapoda</taxon>
        <taxon>Collembola</taxon>
        <taxon>Entomobryomorpha</taxon>
        <taxon>Isotomoidea</taxon>
        <taxon>Isotomidae</taxon>
        <taxon>Proisotominae</taxon>
        <taxon>Folsomia</taxon>
    </lineage>
</organism>
<dbReference type="Pfam" id="PF00931">
    <property type="entry name" value="NB-ARC"/>
    <property type="match status" value="1"/>
</dbReference>
<dbReference type="InterPro" id="IPR027417">
    <property type="entry name" value="P-loop_NTPase"/>
</dbReference>
<dbReference type="Gene3D" id="3.40.50.300">
    <property type="entry name" value="P-loop containing nucleotide triphosphate hydrolases"/>
    <property type="match status" value="1"/>
</dbReference>
<dbReference type="Pfam" id="PF12796">
    <property type="entry name" value="Ank_2"/>
    <property type="match status" value="1"/>
</dbReference>
<evidence type="ECO:0000313" key="4">
    <source>
        <dbReference type="Proteomes" id="UP000198287"/>
    </source>
</evidence>
<comment type="caution">
    <text evidence="3">The sequence shown here is derived from an EMBL/GenBank/DDBJ whole genome shotgun (WGS) entry which is preliminary data.</text>
</comment>
<dbReference type="GO" id="GO:0043531">
    <property type="term" value="F:ADP binding"/>
    <property type="evidence" value="ECO:0007669"/>
    <property type="project" value="InterPro"/>
</dbReference>
<keyword evidence="4" id="KW-1185">Reference proteome</keyword>
<dbReference type="Gene3D" id="1.25.40.20">
    <property type="entry name" value="Ankyrin repeat-containing domain"/>
    <property type="match status" value="1"/>
</dbReference>
<reference evidence="3 4" key="1">
    <citation type="submission" date="2015-12" db="EMBL/GenBank/DDBJ databases">
        <title>The genome of Folsomia candida.</title>
        <authorList>
            <person name="Faddeeva A."/>
            <person name="Derks M.F."/>
            <person name="Anvar Y."/>
            <person name="Smit S."/>
            <person name="Van Straalen N."/>
            <person name="Roelofs D."/>
        </authorList>
    </citation>
    <scope>NUCLEOTIDE SEQUENCE [LARGE SCALE GENOMIC DNA]</scope>
    <source>
        <strain evidence="3 4">VU population</strain>
        <tissue evidence="3">Whole body</tissue>
    </source>
</reference>
<name>A0A226DBJ4_FOLCA</name>
<dbReference type="AlphaFoldDB" id="A0A226DBJ4"/>
<dbReference type="Proteomes" id="UP000198287">
    <property type="component" value="Unassembled WGS sequence"/>
</dbReference>
<evidence type="ECO:0000313" key="3">
    <source>
        <dbReference type="EMBL" id="OXA42011.1"/>
    </source>
</evidence>
<dbReference type="PANTHER" id="PTHR46224:SF64">
    <property type="entry name" value="IQ MOTIF AND ANKYRIN REPEAT DOMAIN-CONTAINING PROTEIN 1"/>
    <property type="match status" value="1"/>
</dbReference>
<dbReference type="EMBL" id="LNIX01000027">
    <property type="protein sequence ID" value="OXA42011.1"/>
    <property type="molecule type" value="Genomic_DNA"/>
</dbReference>
<dbReference type="OrthoDB" id="496981at2759"/>
<evidence type="ECO:0000259" key="2">
    <source>
        <dbReference type="Pfam" id="PF00931"/>
    </source>
</evidence>
<accession>A0A226DBJ4</accession>
<dbReference type="InterPro" id="IPR051616">
    <property type="entry name" value="Cul2-RING_E3_ligase_SR"/>
</dbReference>
<evidence type="ECO:0000256" key="1">
    <source>
        <dbReference type="PROSITE-ProRule" id="PRU00023"/>
    </source>
</evidence>
<dbReference type="SUPFAM" id="SSF52540">
    <property type="entry name" value="P-loop containing nucleoside triphosphate hydrolases"/>
    <property type="match status" value="1"/>
</dbReference>
<gene>
    <name evidence="3" type="ORF">Fcan01_23037</name>
</gene>
<keyword evidence="1" id="KW-0040">ANK repeat</keyword>